<accession>A0A5C6B1I0</accession>
<feature type="region of interest" description="Disordered" evidence="1">
    <location>
        <begin position="1"/>
        <end position="35"/>
    </location>
</feature>
<name>A0A5C6B1I0_9BACT</name>
<dbReference type="EMBL" id="SJPN01000002">
    <property type="protein sequence ID" value="TWU05740.1"/>
    <property type="molecule type" value="Genomic_DNA"/>
</dbReference>
<dbReference type="Proteomes" id="UP000320176">
    <property type="component" value="Unassembled WGS sequence"/>
</dbReference>
<evidence type="ECO:0000313" key="2">
    <source>
        <dbReference type="EMBL" id="TWU05740.1"/>
    </source>
</evidence>
<keyword evidence="3" id="KW-1185">Reference proteome</keyword>
<comment type="caution">
    <text evidence="2">The sequence shown here is derived from an EMBL/GenBank/DDBJ whole genome shotgun (WGS) entry which is preliminary data.</text>
</comment>
<protein>
    <submittedName>
        <fullName evidence="2">Uncharacterized protein</fullName>
    </submittedName>
</protein>
<sequence length="105" mass="11537">MSGQQKRSGDEKKGRSRKENGTETGKSDPDVLAWSDTGPALTPRVWIEIESLLGGLDIPTQVPRSMSLVLATSNKVQRTMDACTSCACIHRSSFSPITLRFSRRN</sequence>
<evidence type="ECO:0000313" key="3">
    <source>
        <dbReference type="Proteomes" id="UP000320176"/>
    </source>
</evidence>
<reference evidence="2 3" key="1">
    <citation type="submission" date="2019-02" db="EMBL/GenBank/DDBJ databases">
        <title>Deep-cultivation of Planctomycetes and their phenomic and genomic characterization uncovers novel biology.</title>
        <authorList>
            <person name="Wiegand S."/>
            <person name="Jogler M."/>
            <person name="Boedeker C."/>
            <person name="Pinto D."/>
            <person name="Vollmers J."/>
            <person name="Rivas-Marin E."/>
            <person name="Kohn T."/>
            <person name="Peeters S.H."/>
            <person name="Heuer A."/>
            <person name="Rast P."/>
            <person name="Oberbeckmann S."/>
            <person name="Bunk B."/>
            <person name="Jeske O."/>
            <person name="Meyerdierks A."/>
            <person name="Storesund J.E."/>
            <person name="Kallscheuer N."/>
            <person name="Luecker S."/>
            <person name="Lage O.M."/>
            <person name="Pohl T."/>
            <person name="Merkel B.J."/>
            <person name="Hornburger P."/>
            <person name="Mueller R.-W."/>
            <person name="Bruemmer F."/>
            <person name="Labrenz M."/>
            <person name="Spormann A.M."/>
            <person name="Op Den Camp H."/>
            <person name="Overmann J."/>
            <person name="Amann R."/>
            <person name="Jetten M.S.M."/>
            <person name="Mascher T."/>
            <person name="Medema M.H."/>
            <person name="Devos D.P."/>
            <person name="Kaster A.-K."/>
            <person name="Ovreas L."/>
            <person name="Rohde M."/>
            <person name="Galperin M.Y."/>
            <person name="Jogler C."/>
        </authorList>
    </citation>
    <scope>NUCLEOTIDE SEQUENCE [LARGE SCALE GENOMIC DNA]</scope>
    <source>
        <strain evidence="2 3">Pla52n</strain>
    </source>
</reference>
<dbReference type="AlphaFoldDB" id="A0A5C6B1I0"/>
<evidence type="ECO:0000256" key="1">
    <source>
        <dbReference type="SAM" id="MobiDB-lite"/>
    </source>
</evidence>
<gene>
    <name evidence="2" type="ORF">Pla52n_14550</name>
</gene>
<organism evidence="2 3">
    <name type="scientific">Stieleria varia</name>
    <dbReference type="NCBI Taxonomy" id="2528005"/>
    <lineage>
        <taxon>Bacteria</taxon>
        <taxon>Pseudomonadati</taxon>
        <taxon>Planctomycetota</taxon>
        <taxon>Planctomycetia</taxon>
        <taxon>Pirellulales</taxon>
        <taxon>Pirellulaceae</taxon>
        <taxon>Stieleria</taxon>
    </lineage>
</organism>
<proteinExistence type="predicted"/>
<feature type="compositionally biased region" description="Basic and acidic residues" evidence="1">
    <location>
        <begin position="7"/>
        <end position="29"/>
    </location>
</feature>